<feature type="compositionally biased region" description="Low complexity" evidence="1">
    <location>
        <begin position="88"/>
        <end position="105"/>
    </location>
</feature>
<evidence type="ECO:0000256" key="1">
    <source>
        <dbReference type="SAM" id="MobiDB-lite"/>
    </source>
</evidence>
<feature type="compositionally biased region" description="Polar residues" evidence="1">
    <location>
        <begin position="112"/>
        <end position="121"/>
    </location>
</feature>
<comment type="caution">
    <text evidence="3">The sequence shown here is derived from an EMBL/GenBank/DDBJ whole genome shotgun (WGS) entry which is preliminary data.</text>
</comment>
<protein>
    <recommendedName>
        <fullName evidence="2">4'-phosphopantetheinyl transferase N-terminal domain-containing protein</fullName>
    </recommendedName>
</protein>
<dbReference type="InterPro" id="IPR037143">
    <property type="entry name" value="4-PPantetheinyl_Trfase_dom_sf"/>
</dbReference>
<feature type="domain" description="4'-phosphopantetheinyl transferase N-terminal" evidence="2">
    <location>
        <begin position="2"/>
        <end position="63"/>
    </location>
</feature>
<dbReference type="PANTHER" id="PTHR38096:SF1">
    <property type="entry name" value="ENTEROBACTIN SYNTHASE COMPONENT D"/>
    <property type="match status" value="1"/>
</dbReference>
<evidence type="ECO:0000313" key="3">
    <source>
        <dbReference type="EMBL" id="GMA85866.1"/>
    </source>
</evidence>
<name>A0ABQ6JGF9_9ACTN</name>
<keyword evidence="4" id="KW-1185">Reference proteome</keyword>
<dbReference type="InterPro" id="IPR003542">
    <property type="entry name" value="Enbac_synth_compD-like"/>
</dbReference>
<gene>
    <name evidence="3" type="ORF">GCM10025868_11160</name>
</gene>
<dbReference type="PRINTS" id="PR01399">
    <property type="entry name" value="ENTSNTHTASED"/>
</dbReference>
<sequence>MARAIERRRREFVTGRVLARQALRSLGVAPAPLPRGERGAPAWPLGVVGSITHCDGYRGAAVAAATECAAVGVDAEPAAPLPDGVLATVATPASSPRPPTSSTGAGCCSAPRSRSTRPGSR</sequence>
<evidence type="ECO:0000313" key="4">
    <source>
        <dbReference type="Proteomes" id="UP001157017"/>
    </source>
</evidence>
<dbReference type="EMBL" id="BSUZ01000001">
    <property type="protein sequence ID" value="GMA85866.1"/>
    <property type="molecule type" value="Genomic_DNA"/>
</dbReference>
<feature type="region of interest" description="Disordered" evidence="1">
    <location>
        <begin position="88"/>
        <end position="121"/>
    </location>
</feature>
<accession>A0ABQ6JGF9</accession>
<dbReference type="Proteomes" id="UP001157017">
    <property type="component" value="Unassembled WGS sequence"/>
</dbReference>
<dbReference type="Pfam" id="PF17837">
    <property type="entry name" value="4PPT_N"/>
    <property type="match status" value="1"/>
</dbReference>
<dbReference type="Gene3D" id="3.90.470.20">
    <property type="entry name" value="4'-phosphopantetheinyl transferase domain"/>
    <property type="match status" value="1"/>
</dbReference>
<dbReference type="PANTHER" id="PTHR38096">
    <property type="entry name" value="ENTEROBACTIN SYNTHASE COMPONENT D"/>
    <property type="match status" value="1"/>
</dbReference>
<organism evidence="3 4">
    <name type="scientific">Angustibacter aerolatus</name>
    <dbReference type="NCBI Taxonomy" id="1162965"/>
    <lineage>
        <taxon>Bacteria</taxon>
        <taxon>Bacillati</taxon>
        <taxon>Actinomycetota</taxon>
        <taxon>Actinomycetes</taxon>
        <taxon>Kineosporiales</taxon>
        <taxon>Kineosporiaceae</taxon>
    </lineage>
</organism>
<proteinExistence type="predicted"/>
<evidence type="ECO:0000259" key="2">
    <source>
        <dbReference type="Pfam" id="PF17837"/>
    </source>
</evidence>
<reference evidence="4" key="1">
    <citation type="journal article" date="2019" name="Int. J. Syst. Evol. Microbiol.">
        <title>The Global Catalogue of Microorganisms (GCM) 10K type strain sequencing project: providing services to taxonomists for standard genome sequencing and annotation.</title>
        <authorList>
            <consortium name="The Broad Institute Genomics Platform"/>
            <consortium name="The Broad Institute Genome Sequencing Center for Infectious Disease"/>
            <person name="Wu L."/>
            <person name="Ma J."/>
        </authorList>
    </citation>
    <scope>NUCLEOTIDE SEQUENCE [LARGE SCALE GENOMIC DNA]</scope>
    <source>
        <strain evidence="4">NBRC 108730</strain>
    </source>
</reference>
<dbReference type="InterPro" id="IPR041354">
    <property type="entry name" value="4PPT_N"/>
</dbReference>